<feature type="region of interest" description="Disordered" evidence="1">
    <location>
        <begin position="45"/>
        <end position="100"/>
    </location>
</feature>
<keyword evidence="2" id="KW-0732">Signal</keyword>
<evidence type="ECO:0000256" key="1">
    <source>
        <dbReference type="SAM" id="MobiDB-lite"/>
    </source>
</evidence>
<organism evidence="3 4">
    <name type="scientific">Pristionchus pacificus</name>
    <name type="common">Parasitic nematode worm</name>
    <dbReference type="NCBI Taxonomy" id="54126"/>
    <lineage>
        <taxon>Eukaryota</taxon>
        <taxon>Metazoa</taxon>
        <taxon>Ecdysozoa</taxon>
        <taxon>Nematoda</taxon>
        <taxon>Chromadorea</taxon>
        <taxon>Rhabditida</taxon>
        <taxon>Rhabditina</taxon>
        <taxon>Diplogasteromorpha</taxon>
        <taxon>Diplogasteroidea</taxon>
        <taxon>Neodiplogasteridae</taxon>
        <taxon>Pristionchus</taxon>
    </lineage>
</organism>
<name>A0A2A6BBY4_PRIPA</name>
<evidence type="ECO:0000313" key="4">
    <source>
        <dbReference type="Proteomes" id="UP000005239"/>
    </source>
</evidence>
<sequence>MRLSLLLLLLIICAVALAERRPAHSPFIPLRDNIASILRQWLSSSSSSSSSSDILHAPVESTDNNDNFEGVDQFPSLTDSAIERRINREETQQKEFERYH</sequence>
<evidence type="ECO:0000313" key="3">
    <source>
        <dbReference type="EnsemblMetazoa" id="PPA21958.1"/>
    </source>
</evidence>
<dbReference type="Proteomes" id="UP000005239">
    <property type="component" value="Unassembled WGS sequence"/>
</dbReference>
<reference evidence="3" key="2">
    <citation type="submission" date="2022-06" db="UniProtKB">
        <authorList>
            <consortium name="EnsemblMetazoa"/>
        </authorList>
    </citation>
    <scope>IDENTIFICATION</scope>
    <source>
        <strain evidence="3">PS312</strain>
    </source>
</reference>
<feature type="signal peptide" evidence="2">
    <location>
        <begin position="1"/>
        <end position="18"/>
    </location>
</feature>
<accession>A0A2A6BBY4</accession>
<accession>A0A8R1UFZ2</accession>
<keyword evidence="4" id="KW-1185">Reference proteome</keyword>
<dbReference type="EnsemblMetazoa" id="PPA21958.1">
    <property type="protein sequence ID" value="PPA21958.1"/>
    <property type="gene ID" value="WBGene00111512"/>
</dbReference>
<protein>
    <submittedName>
        <fullName evidence="3">Uncharacterized protein</fullName>
    </submittedName>
</protein>
<feature type="compositionally biased region" description="Basic and acidic residues" evidence="1">
    <location>
        <begin position="81"/>
        <end position="100"/>
    </location>
</feature>
<reference evidence="4" key="1">
    <citation type="journal article" date="2008" name="Nat. Genet.">
        <title>The Pristionchus pacificus genome provides a unique perspective on nematode lifestyle and parasitism.</title>
        <authorList>
            <person name="Dieterich C."/>
            <person name="Clifton S.W."/>
            <person name="Schuster L.N."/>
            <person name="Chinwalla A."/>
            <person name="Delehaunty K."/>
            <person name="Dinkelacker I."/>
            <person name="Fulton L."/>
            <person name="Fulton R."/>
            <person name="Godfrey J."/>
            <person name="Minx P."/>
            <person name="Mitreva M."/>
            <person name="Roeseler W."/>
            <person name="Tian H."/>
            <person name="Witte H."/>
            <person name="Yang S.P."/>
            <person name="Wilson R.K."/>
            <person name="Sommer R.J."/>
        </authorList>
    </citation>
    <scope>NUCLEOTIDE SEQUENCE [LARGE SCALE GENOMIC DNA]</scope>
    <source>
        <strain evidence="4">PS312</strain>
    </source>
</reference>
<gene>
    <name evidence="3" type="primary">WBGene00111512</name>
</gene>
<evidence type="ECO:0000256" key="2">
    <source>
        <dbReference type="SAM" id="SignalP"/>
    </source>
</evidence>
<dbReference type="AlphaFoldDB" id="A0A2A6BBY4"/>
<proteinExistence type="predicted"/>
<feature type="chain" id="PRO_5043646660" evidence="2">
    <location>
        <begin position="19"/>
        <end position="100"/>
    </location>
</feature>